<evidence type="ECO:0000313" key="1">
    <source>
        <dbReference type="EMBL" id="WGX75273.1"/>
    </source>
</evidence>
<reference evidence="1 2" key="1">
    <citation type="submission" date="2023-04" db="EMBL/GenBank/DDBJ databases">
        <title>Bacteria Genome Submission.</title>
        <authorList>
            <person name="Isaac P."/>
        </authorList>
    </citation>
    <scope>NUCLEOTIDE SEQUENCE [LARGE SCALE GENOMIC DNA]</scope>
    <source>
        <strain evidence="1 2">SampleS7P1</strain>
    </source>
</reference>
<protein>
    <submittedName>
        <fullName evidence="1">Uncharacterized protein</fullName>
    </submittedName>
</protein>
<accession>A0ABY8R3M3</accession>
<name>A0ABY8R3M3_PARBF</name>
<dbReference type="Proteomes" id="UP001239169">
    <property type="component" value="Chromosome"/>
</dbReference>
<proteinExistence type="predicted"/>
<evidence type="ECO:0000313" key="2">
    <source>
        <dbReference type="Proteomes" id="UP001239169"/>
    </source>
</evidence>
<organism evidence="1 2">
    <name type="scientific">Paraclostridium bifermentans</name>
    <name type="common">Clostridium bifermentans</name>
    <dbReference type="NCBI Taxonomy" id="1490"/>
    <lineage>
        <taxon>Bacteria</taxon>
        <taxon>Bacillati</taxon>
        <taxon>Bacillota</taxon>
        <taxon>Clostridia</taxon>
        <taxon>Peptostreptococcales</taxon>
        <taxon>Peptostreptococcaceae</taxon>
        <taxon>Paraclostridium</taxon>
    </lineage>
</organism>
<gene>
    <name evidence="1" type="ORF">QJS64_14700</name>
</gene>
<dbReference type="EMBL" id="CP124685">
    <property type="protein sequence ID" value="WGX75273.1"/>
    <property type="molecule type" value="Genomic_DNA"/>
</dbReference>
<keyword evidence="2" id="KW-1185">Reference proteome</keyword>
<sequence>MNNDKTVELMSVLNNIENESCLDEFIKIAKENFSDLSFPSFLKTYVKKKI</sequence>